<keyword evidence="1" id="KW-0805">Transcription regulation</keyword>
<evidence type="ECO:0000256" key="1">
    <source>
        <dbReference type="ARBA" id="ARBA00023015"/>
    </source>
</evidence>
<dbReference type="EMBL" id="BOOU01000058">
    <property type="protein sequence ID" value="GII79390.1"/>
    <property type="molecule type" value="Genomic_DNA"/>
</dbReference>
<name>A0A919R6Y1_9ACTN</name>
<keyword evidence="3" id="KW-0804">Transcription</keyword>
<dbReference type="GO" id="GO:0000976">
    <property type="term" value="F:transcription cis-regulatory region binding"/>
    <property type="evidence" value="ECO:0007669"/>
    <property type="project" value="TreeGrafter"/>
</dbReference>
<proteinExistence type="predicted"/>
<dbReference type="Proteomes" id="UP000655287">
    <property type="component" value="Unassembled WGS sequence"/>
</dbReference>
<dbReference type="SUPFAM" id="SSF46689">
    <property type="entry name" value="Homeodomain-like"/>
    <property type="match status" value="1"/>
</dbReference>
<dbReference type="PANTHER" id="PTHR30055:SF234">
    <property type="entry name" value="HTH-TYPE TRANSCRIPTIONAL REGULATOR BETI"/>
    <property type="match status" value="1"/>
</dbReference>
<dbReference type="PANTHER" id="PTHR30055">
    <property type="entry name" value="HTH-TYPE TRANSCRIPTIONAL REGULATOR RUTR"/>
    <property type="match status" value="1"/>
</dbReference>
<evidence type="ECO:0000256" key="4">
    <source>
        <dbReference type="PROSITE-ProRule" id="PRU00335"/>
    </source>
</evidence>
<evidence type="ECO:0000256" key="2">
    <source>
        <dbReference type="ARBA" id="ARBA00023125"/>
    </source>
</evidence>
<evidence type="ECO:0000256" key="3">
    <source>
        <dbReference type="ARBA" id="ARBA00023163"/>
    </source>
</evidence>
<gene>
    <name evidence="6" type="ORF">Sru01_43720</name>
</gene>
<dbReference type="AlphaFoldDB" id="A0A919R6Y1"/>
<dbReference type="PRINTS" id="PR00455">
    <property type="entry name" value="HTHTETR"/>
</dbReference>
<evidence type="ECO:0000313" key="7">
    <source>
        <dbReference type="Proteomes" id="UP000655287"/>
    </source>
</evidence>
<dbReference type="PROSITE" id="PS50977">
    <property type="entry name" value="HTH_TETR_2"/>
    <property type="match status" value="1"/>
</dbReference>
<accession>A0A919R6Y1</accession>
<sequence length="215" mass="23052">MATSKPAAGVRAAKAAATRARMLDAAKALFLERGYAATAMQAIAARAGVAVQTLYFTFTTKRAILKELLDVEVAGDTTPMASLDRPWVGEAFAAAPAAQLRLMARRSAEIYGRVGPLLEVVRSAAAADPEIAELWRTNQEQRHTVFTVMTGALAAKTPLREGFNAARAADTVLAVLAPESYHLLVHERGWPAGDWEEWAADALIRQLLPDPAESS</sequence>
<dbReference type="InterPro" id="IPR009057">
    <property type="entry name" value="Homeodomain-like_sf"/>
</dbReference>
<evidence type="ECO:0000259" key="5">
    <source>
        <dbReference type="PROSITE" id="PS50977"/>
    </source>
</evidence>
<reference evidence="6" key="1">
    <citation type="submission" date="2021-01" db="EMBL/GenBank/DDBJ databases">
        <title>Whole genome shotgun sequence of Sphaerisporangium rufum NBRC 109079.</title>
        <authorList>
            <person name="Komaki H."/>
            <person name="Tamura T."/>
        </authorList>
    </citation>
    <scope>NUCLEOTIDE SEQUENCE</scope>
    <source>
        <strain evidence="6">NBRC 109079</strain>
    </source>
</reference>
<dbReference type="GO" id="GO:0003700">
    <property type="term" value="F:DNA-binding transcription factor activity"/>
    <property type="evidence" value="ECO:0007669"/>
    <property type="project" value="TreeGrafter"/>
</dbReference>
<feature type="DNA-binding region" description="H-T-H motif" evidence="4">
    <location>
        <begin position="39"/>
        <end position="58"/>
    </location>
</feature>
<dbReference type="RefSeq" id="WP_203989349.1">
    <property type="nucleotide sequence ID" value="NZ_BOOU01000058.1"/>
</dbReference>
<dbReference type="InterPro" id="IPR050109">
    <property type="entry name" value="HTH-type_TetR-like_transc_reg"/>
</dbReference>
<keyword evidence="7" id="KW-1185">Reference proteome</keyword>
<dbReference type="Pfam" id="PF00440">
    <property type="entry name" value="TetR_N"/>
    <property type="match status" value="1"/>
</dbReference>
<feature type="domain" description="HTH tetR-type" evidence="5">
    <location>
        <begin position="16"/>
        <end position="76"/>
    </location>
</feature>
<keyword evidence="2 4" id="KW-0238">DNA-binding</keyword>
<comment type="caution">
    <text evidence="6">The sequence shown here is derived from an EMBL/GenBank/DDBJ whole genome shotgun (WGS) entry which is preliminary data.</text>
</comment>
<organism evidence="6 7">
    <name type="scientific">Sphaerisporangium rufum</name>
    <dbReference type="NCBI Taxonomy" id="1381558"/>
    <lineage>
        <taxon>Bacteria</taxon>
        <taxon>Bacillati</taxon>
        <taxon>Actinomycetota</taxon>
        <taxon>Actinomycetes</taxon>
        <taxon>Streptosporangiales</taxon>
        <taxon>Streptosporangiaceae</taxon>
        <taxon>Sphaerisporangium</taxon>
    </lineage>
</organism>
<protein>
    <submittedName>
        <fullName evidence="6">TetR family transcriptional regulator</fullName>
    </submittedName>
</protein>
<dbReference type="Gene3D" id="1.10.357.10">
    <property type="entry name" value="Tetracycline Repressor, domain 2"/>
    <property type="match status" value="1"/>
</dbReference>
<dbReference type="InterPro" id="IPR001647">
    <property type="entry name" value="HTH_TetR"/>
</dbReference>
<evidence type="ECO:0000313" key="6">
    <source>
        <dbReference type="EMBL" id="GII79390.1"/>
    </source>
</evidence>